<evidence type="ECO:0000313" key="3">
    <source>
        <dbReference type="Proteomes" id="UP001189429"/>
    </source>
</evidence>
<reference evidence="2" key="1">
    <citation type="submission" date="2023-10" db="EMBL/GenBank/DDBJ databases">
        <authorList>
            <person name="Chen Y."/>
            <person name="Shah S."/>
            <person name="Dougan E. K."/>
            <person name="Thang M."/>
            <person name="Chan C."/>
        </authorList>
    </citation>
    <scope>NUCLEOTIDE SEQUENCE [LARGE SCALE GENOMIC DNA]</scope>
</reference>
<proteinExistence type="predicted"/>
<dbReference type="EMBL" id="CAUYUJ010011567">
    <property type="protein sequence ID" value="CAK0832146.1"/>
    <property type="molecule type" value="Genomic_DNA"/>
</dbReference>
<comment type="caution">
    <text evidence="2">The sequence shown here is derived from an EMBL/GenBank/DDBJ whole genome shotgun (WGS) entry which is preliminary data.</text>
</comment>
<evidence type="ECO:0000313" key="2">
    <source>
        <dbReference type="EMBL" id="CAK0832146.1"/>
    </source>
</evidence>
<keyword evidence="3" id="KW-1185">Reference proteome</keyword>
<feature type="compositionally biased region" description="Low complexity" evidence="1">
    <location>
        <begin position="324"/>
        <end position="334"/>
    </location>
</feature>
<gene>
    <name evidence="2" type="ORF">PCOR1329_LOCUS30245</name>
</gene>
<organism evidence="2 3">
    <name type="scientific">Prorocentrum cordatum</name>
    <dbReference type="NCBI Taxonomy" id="2364126"/>
    <lineage>
        <taxon>Eukaryota</taxon>
        <taxon>Sar</taxon>
        <taxon>Alveolata</taxon>
        <taxon>Dinophyceae</taxon>
        <taxon>Prorocentrales</taxon>
        <taxon>Prorocentraceae</taxon>
        <taxon>Prorocentrum</taxon>
    </lineage>
</organism>
<protein>
    <submittedName>
        <fullName evidence="2">Uncharacterized protein</fullName>
    </submittedName>
</protein>
<sequence>MHAVDDRPRATLRTAQQALYSAARRPFDDRLRDSCLIVQSAALRLQVELAEGSVLSLDSSAFTPFAQMSAWLAHLVVTAQLPPDVRPEVLAAFKKLAAACEQLGKSTPRLATRRASAGSRCPLRWWCARRRKNGASFAPDALEGLARVCVQKAMAESQPLADWSPNFIAVLASAFAAADVPHEGLFKRVGALAERFSSMGKQWKTEDLLKLLHAAFALKQLKSLERFLRGLQADRGLEKLLKEATPRDLPMLFDVLAVIKASQLLVEVCRSQKDKLKGEKLPALVAILKDSEGGLPPGLWDAPRGAVLQVDRAAGGRGQGGPQGPLRGRAAAARGPGGGRRQGHQPPGRAVLVPGAADLPVVRGRLGVEGHPRRHDGRAGPLPRRRRGGAAAGGVLRHQ</sequence>
<feature type="region of interest" description="Disordered" evidence="1">
    <location>
        <begin position="313"/>
        <end position="399"/>
    </location>
</feature>
<feature type="non-terminal residue" evidence="2">
    <location>
        <position position="399"/>
    </location>
</feature>
<dbReference type="Proteomes" id="UP001189429">
    <property type="component" value="Unassembled WGS sequence"/>
</dbReference>
<name>A0ABN9SK73_9DINO</name>
<evidence type="ECO:0000256" key="1">
    <source>
        <dbReference type="SAM" id="MobiDB-lite"/>
    </source>
</evidence>
<accession>A0ABN9SK73</accession>